<dbReference type="InterPro" id="IPR023346">
    <property type="entry name" value="Lysozyme-like_dom_sf"/>
</dbReference>
<dbReference type="Pfam" id="PF01464">
    <property type="entry name" value="SLT"/>
    <property type="match status" value="1"/>
</dbReference>
<accession>A0A3M8DNE6</accession>
<evidence type="ECO:0000313" key="4">
    <source>
        <dbReference type="Proteomes" id="UP000271031"/>
    </source>
</evidence>
<dbReference type="RefSeq" id="WP_122917790.1">
    <property type="nucleotide sequence ID" value="NZ_RHHQ01000008.1"/>
</dbReference>
<evidence type="ECO:0000256" key="1">
    <source>
        <dbReference type="SAM" id="Phobius"/>
    </source>
</evidence>
<dbReference type="PANTHER" id="PTHR37423:SF2">
    <property type="entry name" value="MEMBRANE-BOUND LYTIC MUREIN TRANSGLYCOSYLASE C"/>
    <property type="match status" value="1"/>
</dbReference>
<protein>
    <submittedName>
        <fullName evidence="3">Lytic transglycosylase domain-containing protein</fullName>
    </submittedName>
</protein>
<dbReference type="SUPFAM" id="SSF53955">
    <property type="entry name" value="Lysozyme-like"/>
    <property type="match status" value="1"/>
</dbReference>
<reference evidence="3 4" key="1">
    <citation type="submission" date="2018-10" db="EMBL/GenBank/DDBJ databases">
        <title>Phylogenomics of Brevibacillus.</title>
        <authorList>
            <person name="Dunlap C."/>
        </authorList>
    </citation>
    <scope>NUCLEOTIDE SEQUENCE [LARGE SCALE GENOMIC DNA]</scope>
    <source>
        <strain evidence="3 4">JCM 15716</strain>
    </source>
</reference>
<dbReference type="EMBL" id="RHHQ01000008">
    <property type="protein sequence ID" value="RNB89534.1"/>
    <property type="molecule type" value="Genomic_DNA"/>
</dbReference>
<dbReference type="OrthoDB" id="9815002at2"/>
<sequence length="187" mass="21867">MRRKKVIWVLLAVLMVVFMVINSPMVWKWMYPVKYHQEILQAAERYTVDPRLIVAIIRTESNFEEGRVSRKGALGLMQLMPDTADWVIKQGGFKELTVADLEKPEANIQVGAWYLSYLLTKFEGELVPAIAAYNAGPSKVNNWMSQKMWNGSPDSLENIPYGETRHYVQRVLYYQQRYNQVYNERLE</sequence>
<evidence type="ECO:0000313" key="3">
    <source>
        <dbReference type="EMBL" id="RNB89534.1"/>
    </source>
</evidence>
<dbReference type="InterPro" id="IPR008258">
    <property type="entry name" value="Transglycosylase_SLT_dom_1"/>
</dbReference>
<dbReference type="AlphaFoldDB" id="A0A3M8DNE6"/>
<name>A0A3M8DNE6_9BACL</name>
<proteinExistence type="predicted"/>
<dbReference type="Proteomes" id="UP000271031">
    <property type="component" value="Unassembled WGS sequence"/>
</dbReference>
<keyword evidence="4" id="KW-1185">Reference proteome</keyword>
<keyword evidence="1" id="KW-1133">Transmembrane helix</keyword>
<gene>
    <name evidence="3" type="ORF">EDM56_10100</name>
</gene>
<evidence type="ECO:0000259" key="2">
    <source>
        <dbReference type="Pfam" id="PF01464"/>
    </source>
</evidence>
<dbReference type="CDD" id="cd16896">
    <property type="entry name" value="LT_Slt70-like"/>
    <property type="match status" value="1"/>
</dbReference>
<keyword evidence="1" id="KW-0472">Membrane</keyword>
<organism evidence="3 4">
    <name type="scientific">Brevibacillus fluminis</name>
    <dbReference type="NCBI Taxonomy" id="511487"/>
    <lineage>
        <taxon>Bacteria</taxon>
        <taxon>Bacillati</taxon>
        <taxon>Bacillota</taxon>
        <taxon>Bacilli</taxon>
        <taxon>Bacillales</taxon>
        <taxon>Paenibacillaceae</taxon>
        <taxon>Brevibacillus</taxon>
    </lineage>
</organism>
<keyword evidence="1" id="KW-0812">Transmembrane</keyword>
<dbReference type="Gene3D" id="1.10.530.10">
    <property type="match status" value="1"/>
</dbReference>
<feature type="transmembrane region" description="Helical" evidence="1">
    <location>
        <begin position="6"/>
        <end position="27"/>
    </location>
</feature>
<comment type="caution">
    <text evidence="3">The sequence shown here is derived from an EMBL/GenBank/DDBJ whole genome shotgun (WGS) entry which is preliminary data.</text>
</comment>
<feature type="domain" description="Transglycosylase SLT" evidence="2">
    <location>
        <begin position="39"/>
        <end position="150"/>
    </location>
</feature>
<dbReference type="PANTHER" id="PTHR37423">
    <property type="entry name" value="SOLUBLE LYTIC MUREIN TRANSGLYCOSYLASE-RELATED"/>
    <property type="match status" value="1"/>
</dbReference>